<accession>A0ABR9PET8</accession>
<gene>
    <name evidence="2" type="ORF">IDM40_27150</name>
</gene>
<evidence type="ECO:0000313" key="3">
    <source>
        <dbReference type="Proteomes" id="UP000806528"/>
    </source>
</evidence>
<proteinExistence type="predicted"/>
<evidence type="ECO:0008006" key="4">
    <source>
        <dbReference type="Google" id="ProtNLM"/>
    </source>
</evidence>
<keyword evidence="1" id="KW-0472">Membrane</keyword>
<feature type="transmembrane region" description="Helical" evidence="1">
    <location>
        <begin position="138"/>
        <end position="161"/>
    </location>
</feature>
<feature type="transmembrane region" description="Helical" evidence="1">
    <location>
        <begin position="75"/>
        <end position="97"/>
    </location>
</feature>
<dbReference type="RefSeq" id="WP_193124933.1">
    <property type="nucleotide sequence ID" value="NZ_JADBGI010000042.1"/>
</dbReference>
<keyword evidence="3" id="KW-1185">Reference proteome</keyword>
<feature type="transmembrane region" description="Helical" evidence="1">
    <location>
        <begin position="13"/>
        <end position="36"/>
    </location>
</feature>
<reference evidence="2 3" key="1">
    <citation type="submission" date="2020-09" db="EMBL/GenBank/DDBJ databases">
        <title>Diversity and distribution of actinomycetes associated with coral in the coast of Hainan.</title>
        <authorList>
            <person name="Li F."/>
        </authorList>
    </citation>
    <scope>NUCLEOTIDE SEQUENCE [LARGE SCALE GENOMIC DNA]</scope>
    <source>
        <strain evidence="2 3">HNM0947</strain>
    </source>
</reference>
<keyword evidence="1" id="KW-0812">Transmembrane</keyword>
<dbReference type="EMBL" id="JADBGI010000042">
    <property type="protein sequence ID" value="MBE3002347.1"/>
    <property type="molecule type" value="Genomic_DNA"/>
</dbReference>
<feature type="transmembrane region" description="Helical" evidence="1">
    <location>
        <begin position="109"/>
        <end position="132"/>
    </location>
</feature>
<evidence type="ECO:0000256" key="1">
    <source>
        <dbReference type="SAM" id="Phobius"/>
    </source>
</evidence>
<dbReference type="Proteomes" id="UP000806528">
    <property type="component" value="Unassembled WGS sequence"/>
</dbReference>
<organism evidence="2 3">
    <name type="scientific">Nocardiopsis coralli</name>
    <dbReference type="NCBI Taxonomy" id="2772213"/>
    <lineage>
        <taxon>Bacteria</taxon>
        <taxon>Bacillati</taxon>
        <taxon>Actinomycetota</taxon>
        <taxon>Actinomycetes</taxon>
        <taxon>Streptosporangiales</taxon>
        <taxon>Nocardiopsidaceae</taxon>
        <taxon>Nocardiopsis</taxon>
    </lineage>
</organism>
<feature type="transmembrane region" description="Helical" evidence="1">
    <location>
        <begin position="48"/>
        <end position="69"/>
    </location>
</feature>
<sequence length="166" mass="16853">MSAAVDTTQWSDFGVAVIGASAALAGLLVVAVSINIQPILANDTLPRRVIVALVSLTTPLVFSVVLLIPETPASVVGSSLLAIGLVCGAILGLATWPSSRPTERTLAEWLIAPVMPAVLLSGSIVLAGVGVLTGSLGGLYWLPVAVIASVVGGLAQAWVLLIEILR</sequence>
<protein>
    <recommendedName>
        <fullName evidence="4">Modulator of FtsH protease</fullName>
    </recommendedName>
</protein>
<keyword evidence="1" id="KW-1133">Transmembrane helix</keyword>
<evidence type="ECO:0000313" key="2">
    <source>
        <dbReference type="EMBL" id="MBE3002347.1"/>
    </source>
</evidence>
<name>A0ABR9PET8_9ACTN</name>
<comment type="caution">
    <text evidence="2">The sequence shown here is derived from an EMBL/GenBank/DDBJ whole genome shotgun (WGS) entry which is preliminary data.</text>
</comment>